<comment type="caution">
    <text evidence="1">The sequence shown here is derived from an EMBL/GenBank/DDBJ whole genome shotgun (WGS) entry which is preliminary data.</text>
</comment>
<keyword evidence="2" id="KW-1185">Reference proteome</keyword>
<gene>
    <name evidence="1" type="ORF">BLA29_000307</name>
</gene>
<dbReference type="Proteomes" id="UP000194236">
    <property type="component" value="Unassembled WGS sequence"/>
</dbReference>
<evidence type="ECO:0000313" key="2">
    <source>
        <dbReference type="Proteomes" id="UP000194236"/>
    </source>
</evidence>
<proteinExistence type="predicted"/>
<evidence type="ECO:0000313" key="1">
    <source>
        <dbReference type="EMBL" id="OTF73021.1"/>
    </source>
</evidence>
<dbReference type="EMBL" id="MUJZ01053512">
    <property type="protein sequence ID" value="OTF73021.1"/>
    <property type="molecule type" value="Genomic_DNA"/>
</dbReference>
<sequence>MEIVINFYAREPIWNSESNNYCVTGGATVVVKFIAALAASSRFSAALAAAVDRLKSATIKKYEATAAIVCVIEGMKLRQRFFHLFK</sequence>
<protein>
    <submittedName>
        <fullName evidence="1">Uncharacterized protein</fullName>
    </submittedName>
</protein>
<name>A0A1Y3AWZ5_EURMA</name>
<dbReference type="AlphaFoldDB" id="A0A1Y3AWZ5"/>
<organism evidence="1 2">
    <name type="scientific">Euroglyphus maynei</name>
    <name type="common">Mayne's house dust mite</name>
    <dbReference type="NCBI Taxonomy" id="6958"/>
    <lineage>
        <taxon>Eukaryota</taxon>
        <taxon>Metazoa</taxon>
        <taxon>Ecdysozoa</taxon>
        <taxon>Arthropoda</taxon>
        <taxon>Chelicerata</taxon>
        <taxon>Arachnida</taxon>
        <taxon>Acari</taxon>
        <taxon>Acariformes</taxon>
        <taxon>Sarcoptiformes</taxon>
        <taxon>Astigmata</taxon>
        <taxon>Psoroptidia</taxon>
        <taxon>Analgoidea</taxon>
        <taxon>Pyroglyphidae</taxon>
        <taxon>Pyroglyphinae</taxon>
        <taxon>Euroglyphus</taxon>
    </lineage>
</organism>
<accession>A0A1Y3AWZ5</accession>
<reference evidence="1 2" key="1">
    <citation type="submission" date="2017-03" db="EMBL/GenBank/DDBJ databases">
        <title>Genome Survey of Euroglyphus maynei.</title>
        <authorList>
            <person name="Arlian L.G."/>
            <person name="Morgan M.S."/>
            <person name="Rider S.D."/>
        </authorList>
    </citation>
    <scope>NUCLEOTIDE SEQUENCE [LARGE SCALE GENOMIC DNA]</scope>
    <source>
        <strain evidence="1">Arlian Lab</strain>
        <tissue evidence="1">Whole body</tissue>
    </source>
</reference>